<dbReference type="Pfam" id="PF25053">
    <property type="entry name" value="DUF7791"/>
    <property type="match status" value="1"/>
</dbReference>
<dbReference type="Proteomes" id="UP000015530">
    <property type="component" value="Unassembled WGS sequence"/>
</dbReference>
<evidence type="ECO:0000313" key="5">
    <source>
        <dbReference type="Proteomes" id="UP000015530"/>
    </source>
</evidence>
<sequence length="1007" mass="114990">MHILGAGCLSLISLNSYFRHCLARCLLFTISDSLIDPMEALAAISLAGNLAQFLEHALKAVSKTRELLKNSDSKLNENLDLEEIAQDFKYGFAEKLGKLQVEIDRREAKDATLKEAITILIERKHKRRRLKKELGTIEEKIELEGKLQAIAKDATDSLNMIDLDSKGSDDIISSLALPLSGSRAAEYDVLQGLMTRGLNVAGEILGILNGLKVSDTPNTGIYLKIKIISKTLWKQAELQELHDRLDTLRAQISTHLLALLLEQQRSMHQDLRMASSQNGKNYAELNAKLDIALRRAQYAANRKVPIEDDGATISYPETPEYQGEMQNFRLEGVVDHLRKMWTLEKHKAILDSLYYSQLEDREWAIHEAHGKTFEWIFEADSADNDVKKNSVNFVEWLKHGDGVFWVTGKAGSGKSTLMKFLTHHHETKRLVQKWAGNADLLLAQHYFWSPGTAMQKSQEGLLRGLLRQVFKQRTSLMGEVIPDRWNSPYINMFDPWRRPELVKALEKLGTMAQAEWRICFFIDGLDEYGGDQFELANDILRMGRSPNIKICASSRPWNEFTDAFEHSEWKLYLHDLTRDDIHVFVKDNLRDSDKFKRLQQSDGVAAEKLSLEITDRAQGVFLWVFLVVRSLLHGLMNEDDIQDLRKRLRALPTDLKETFSQMLNNIDEFYRKRTARLFLTLAHAATSFPVLAFHFMDFGDKALSKEPLPFLRYWPDVDKNAELLQAMDRKKRQLIGQCKDLIFITPVPNAPDLFNERVGFLHRTVVDFIQTRDIRAQLEDAAEDFSPDKVLLDANVGQLRSLIHQHRLSYIRPRLGQWVLGALYYARRVEFMARIPAVDALDDLEVIIMSVFARWGFGHAMTTLLPEGPRTTTSVTSISSFMDLVCRYDLALYVSCKLPDVDVERLDTLAPNWRARVDIKRSSGFELCDLVEGEYDTEWRLWKKAQSSLSSEDMPAGMVAQAAIPCEFASPPKSPKLWVEFGLTSEDGAKGRRRRFSAKWKGLLRGG</sequence>
<dbReference type="EMBL" id="AMYD01001634">
    <property type="protein sequence ID" value="EQB52228.1"/>
    <property type="molecule type" value="Genomic_DNA"/>
</dbReference>
<accession>T0KH22</accession>
<dbReference type="InterPro" id="IPR056884">
    <property type="entry name" value="NPHP3-like_N"/>
</dbReference>
<evidence type="ECO:0000313" key="4">
    <source>
        <dbReference type="EMBL" id="EQB52228.1"/>
    </source>
</evidence>
<keyword evidence="1" id="KW-0677">Repeat</keyword>
<reference evidence="5" key="1">
    <citation type="journal article" date="2013" name="Mol. Plant Microbe Interact.">
        <title>Global aspects of pacC regulation of pathogenicity genes in Colletotrichum gloeosporioides as revealed by transcriptome analysis.</title>
        <authorList>
            <person name="Alkan N."/>
            <person name="Meng X."/>
            <person name="Friedlander G."/>
            <person name="Reuveni E."/>
            <person name="Sukno S."/>
            <person name="Sherman A."/>
            <person name="Thon M."/>
            <person name="Fluhr R."/>
            <person name="Prusky D."/>
        </authorList>
    </citation>
    <scope>NUCLEOTIDE SEQUENCE [LARGE SCALE GENOMIC DNA]</scope>
    <source>
        <strain evidence="5">Cg-14</strain>
    </source>
</reference>
<dbReference type="OrthoDB" id="443402at2759"/>
<dbReference type="HOGENOM" id="CLU_002341_6_1_1"/>
<dbReference type="InterPro" id="IPR056693">
    <property type="entry name" value="DUF7791"/>
</dbReference>
<dbReference type="PANTHER" id="PTHR10039:SF5">
    <property type="entry name" value="NACHT DOMAIN-CONTAINING PROTEIN"/>
    <property type="match status" value="1"/>
</dbReference>
<organism evidence="4 5">
    <name type="scientific">Colletotrichum gloeosporioides (strain Cg-14)</name>
    <name type="common">Anthracnose fungus</name>
    <name type="synonym">Glomerella cingulata</name>
    <dbReference type="NCBI Taxonomy" id="1237896"/>
    <lineage>
        <taxon>Eukaryota</taxon>
        <taxon>Fungi</taxon>
        <taxon>Dikarya</taxon>
        <taxon>Ascomycota</taxon>
        <taxon>Pezizomycotina</taxon>
        <taxon>Sordariomycetes</taxon>
        <taxon>Hypocreomycetidae</taxon>
        <taxon>Glomerellales</taxon>
        <taxon>Glomerellaceae</taxon>
        <taxon>Colletotrichum</taxon>
        <taxon>Colletotrichum gloeosporioides species complex</taxon>
    </lineage>
</organism>
<name>T0KH22_COLGC</name>
<dbReference type="Pfam" id="PF24883">
    <property type="entry name" value="NPHP3_N"/>
    <property type="match status" value="1"/>
</dbReference>
<feature type="domain" description="Nephrocystin 3-like N-terminal" evidence="2">
    <location>
        <begin position="390"/>
        <end position="555"/>
    </location>
</feature>
<dbReference type="AlphaFoldDB" id="T0KH22"/>
<dbReference type="PANTHER" id="PTHR10039">
    <property type="entry name" value="AMELOGENIN"/>
    <property type="match status" value="1"/>
</dbReference>
<dbReference type="STRING" id="1237896.T0KH22"/>
<dbReference type="Gene3D" id="3.40.50.300">
    <property type="entry name" value="P-loop containing nucleotide triphosphate hydrolases"/>
    <property type="match status" value="1"/>
</dbReference>
<proteinExistence type="predicted"/>
<evidence type="ECO:0000259" key="2">
    <source>
        <dbReference type="Pfam" id="PF24883"/>
    </source>
</evidence>
<dbReference type="OMA" id="NDEINQH"/>
<dbReference type="InterPro" id="IPR027417">
    <property type="entry name" value="P-loop_NTPase"/>
</dbReference>
<dbReference type="SUPFAM" id="SSF52540">
    <property type="entry name" value="P-loop containing nucleoside triphosphate hydrolases"/>
    <property type="match status" value="1"/>
</dbReference>
<comment type="caution">
    <text evidence="4">The sequence shown here is derived from an EMBL/GenBank/DDBJ whole genome shotgun (WGS) entry which is preliminary data.</text>
</comment>
<evidence type="ECO:0000259" key="3">
    <source>
        <dbReference type="Pfam" id="PF25053"/>
    </source>
</evidence>
<gene>
    <name evidence="4" type="ORF">CGLO_08152</name>
</gene>
<protein>
    <submittedName>
        <fullName evidence="4">Uncharacterized protein</fullName>
    </submittedName>
</protein>
<feature type="domain" description="DUF7791" evidence="3">
    <location>
        <begin position="665"/>
        <end position="802"/>
    </location>
</feature>
<evidence type="ECO:0000256" key="1">
    <source>
        <dbReference type="ARBA" id="ARBA00022737"/>
    </source>
</evidence>